<evidence type="ECO:0000313" key="3">
    <source>
        <dbReference type="Proteomes" id="UP001596052"/>
    </source>
</evidence>
<evidence type="ECO:0000256" key="1">
    <source>
        <dbReference type="SAM" id="Phobius"/>
    </source>
</evidence>
<sequence>MNRRPLLIIALIVSAHALASWLAFSSRRLEWLQIVSVSFIYTLPCSVGALVCFLGCKLDRPSHFWAYFAPALSMFLPGLCSWLLWMEALLCVVVATPVLMFMAFVGGLIMSLILKRADRGRLSMTFFVLLPYAVSPIKQMWQAPHETRVMRNAVTIKASPQTVWDQIYQVPAIQKSELPAQWIYVIGFPRPLAAVIDRQGVGGRRHATFERDVSFFEVVTTWEPRHKLSFTIKADPDFIPHTAFDRHIIVGGRFYDVLDGTYEIEPHSDGTCILHLSSTHRLSTRFNSYAGWWSEWVMNQIQGSILEVIRKRCEARAS</sequence>
<organism evidence="2 3">
    <name type="scientific">Prosthecobacter fluviatilis</name>
    <dbReference type="NCBI Taxonomy" id="445931"/>
    <lineage>
        <taxon>Bacteria</taxon>
        <taxon>Pseudomonadati</taxon>
        <taxon>Verrucomicrobiota</taxon>
        <taxon>Verrucomicrobiia</taxon>
        <taxon>Verrucomicrobiales</taxon>
        <taxon>Verrucomicrobiaceae</taxon>
        <taxon>Prosthecobacter</taxon>
    </lineage>
</organism>
<evidence type="ECO:0000313" key="2">
    <source>
        <dbReference type="EMBL" id="MFC5455375.1"/>
    </source>
</evidence>
<protein>
    <submittedName>
        <fullName evidence="2">SRPBCC domain-containing protein</fullName>
    </submittedName>
</protein>
<dbReference type="Proteomes" id="UP001596052">
    <property type="component" value="Unassembled WGS sequence"/>
</dbReference>
<proteinExistence type="predicted"/>
<dbReference type="SUPFAM" id="SSF55961">
    <property type="entry name" value="Bet v1-like"/>
    <property type="match status" value="1"/>
</dbReference>
<accession>A0ABW0KPK2</accession>
<dbReference type="EMBL" id="JBHSMQ010000003">
    <property type="protein sequence ID" value="MFC5455375.1"/>
    <property type="molecule type" value="Genomic_DNA"/>
</dbReference>
<dbReference type="Gene3D" id="3.30.530.20">
    <property type="match status" value="1"/>
</dbReference>
<gene>
    <name evidence="2" type="ORF">ACFQDI_10945</name>
</gene>
<feature type="transmembrane region" description="Helical" evidence="1">
    <location>
        <begin position="65"/>
        <end position="86"/>
    </location>
</feature>
<comment type="caution">
    <text evidence="2">The sequence shown here is derived from an EMBL/GenBank/DDBJ whole genome shotgun (WGS) entry which is preliminary data.</text>
</comment>
<name>A0ABW0KPK2_9BACT</name>
<reference evidence="3" key="1">
    <citation type="journal article" date="2019" name="Int. J. Syst. Evol. Microbiol.">
        <title>The Global Catalogue of Microorganisms (GCM) 10K type strain sequencing project: providing services to taxonomists for standard genome sequencing and annotation.</title>
        <authorList>
            <consortium name="The Broad Institute Genomics Platform"/>
            <consortium name="The Broad Institute Genome Sequencing Center for Infectious Disease"/>
            <person name="Wu L."/>
            <person name="Ma J."/>
        </authorList>
    </citation>
    <scope>NUCLEOTIDE SEQUENCE [LARGE SCALE GENOMIC DNA]</scope>
    <source>
        <strain evidence="3">CGMCC 4.1469</strain>
    </source>
</reference>
<feature type="transmembrane region" description="Helical" evidence="1">
    <location>
        <begin position="92"/>
        <end position="114"/>
    </location>
</feature>
<dbReference type="InterPro" id="IPR023393">
    <property type="entry name" value="START-like_dom_sf"/>
</dbReference>
<keyword evidence="3" id="KW-1185">Reference proteome</keyword>
<keyword evidence="1" id="KW-0812">Transmembrane</keyword>
<keyword evidence="1" id="KW-1133">Transmembrane helix</keyword>
<feature type="transmembrane region" description="Helical" evidence="1">
    <location>
        <begin position="29"/>
        <end position="53"/>
    </location>
</feature>
<dbReference type="RefSeq" id="WP_377166393.1">
    <property type="nucleotide sequence ID" value="NZ_JBHSMQ010000003.1"/>
</dbReference>
<keyword evidence="1" id="KW-0472">Membrane</keyword>